<dbReference type="InterPro" id="IPR036291">
    <property type="entry name" value="NAD(P)-bd_dom_sf"/>
</dbReference>
<dbReference type="PRINTS" id="PR00080">
    <property type="entry name" value="SDRFAMILY"/>
</dbReference>
<evidence type="ECO:0000313" key="3">
    <source>
        <dbReference type="EMBL" id="MDT0321627.1"/>
    </source>
</evidence>
<evidence type="ECO:0000256" key="2">
    <source>
        <dbReference type="ARBA" id="ARBA00023002"/>
    </source>
</evidence>
<accession>A0ABU2LWR9</accession>
<sequence length="286" mass="28932">MNSSTTLTAADAFRLDGARALVTGASRGIGRAVALALADAGADLALSARGADALRHTAGEVERRGRTAVPVPGDLAEPTRAGAVVDEAAAALGGLDVVVHNAGVLPSQPDGTPLLAPLHGASQQDWDSVVTVNLNASAALCRHAHRHLAASTRASVVLMSSVAGAMGAPLMEAYAATKAAQISLARSLAVGWAREGIRVNALCPGWTRTDMTAFAHQTGPLSDWLMAHVPLGRWAEPEEVAWAALYLASPAAAYLTGQALLLDGGVSVPDGGLAGVPKPASPFAEG</sequence>
<organism evidence="3 4">
    <name type="scientific">Streptomyces millisiae</name>
    <dbReference type="NCBI Taxonomy" id="3075542"/>
    <lineage>
        <taxon>Bacteria</taxon>
        <taxon>Bacillati</taxon>
        <taxon>Actinomycetota</taxon>
        <taxon>Actinomycetes</taxon>
        <taxon>Kitasatosporales</taxon>
        <taxon>Streptomycetaceae</taxon>
        <taxon>Streptomyces</taxon>
    </lineage>
</organism>
<protein>
    <submittedName>
        <fullName evidence="3">SDR family NAD(P)-dependent oxidoreductase</fullName>
    </submittedName>
</protein>
<dbReference type="PANTHER" id="PTHR24321">
    <property type="entry name" value="DEHYDROGENASES, SHORT CHAIN"/>
    <property type="match status" value="1"/>
</dbReference>
<dbReference type="Pfam" id="PF13561">
    <property type="entry name" value="adh_short_C2"/>
    <property type="match status" value="1"/>
</dbReference>
<comment type="similarity">
    <text evidence="1">Belongs to the short-chain dehydrogenases/reductases (SDR) family.</text>
</comment>
<comment type="caution">
    <text evidence="3">The sequence shown here is derived from an EMBL/GenBank/DDBJ whole genome shotgun (WGS) entry which is preliminary data.</text>
</comment>
<dbReference type="InterPro" id="IPR002347">
    <property type="entry name" value="SDR_fam"/>
</dbReference>
<reference evidence="4" key="1">
    <citation type="submission" date="2023-07" db="EMBL/GenBank/DDBJ databases">
        <title>30 novel species of actinomycetes from the DSMZ collection.</title>
        <authorList>
            <person name="Nouioui I."/>
        </authorList>
    </citation>
    <scope>NUCLEOTIDE SEQUENCE [LARGE SCALE GENOMIC DNA]</scope>
    <source>
        <strain evidence="4">DSM 44918</strain>
    </source>
</reference>
<dbReference type="Gene3D" id="3.40.50.720">
    <property type="entry name" value="NAD(P)-binding Rossmann-like Domain"/>
    <property type="match status" value="1"/>
</dbReference>
<keyword evidence="2" id="KW-0560">Oxidoreductase</keyword>
<dbReference type="PANTHER" id="PTHR24321:SF8">
    <property type="entry name" value="ESTRADIOL 17-BETA-DEHYDROGENASE 8-RELATED"/>
    <property type="match status" value="1"/>
</dbReference>
<evidence type="ECO:0000313" key="4">
    <source>
        <dbReference type="Proteomes" id="UP001183420"/>
    </source>
</evidence>
<gene>
    <name evidence="3" type="ORF">RNC47_25175</name>
</gene>
<dbReference type="RefSeq" id="WP_311601859.1">
    <property type="nucleotide sequence ID" value="NZ_JAVREM010000044.1"/>
</dbReference>
<dbReference type="PRINTS" id="PR00081">
    <property type="entry name" value="GDHRDH"/>
</dbReference>
<name>A0ABU2LWR9_9ACTN</name>
<proteinExistence type="inferred from homology"/>
<dbReference type="SUPFAM" id="SSF51735">
    <property type="entry name" value="NAD(P)-binding Rossmann-fold domains"/>
    <property type="match status" value="1"/>
</dbReference>
<dbReference type="Proteomes" id="UP001183420">
    <property type="component" value="Unassembled WGS sequence"/>
</dbReference>
<dbReference type="CDD" id="cd05233">
    <property type="entry name" value="SDR_c"/>
    <property type="match status" value="1"/>
</dbReference>
<keyword evidence="4" id="KW-1185">Reference proteome</keyword>
<evidence type="ECO:0000256" key="1">
    <source>
        <dbReference type="ARBA" id="ARBA00006484"/>
    </source>
</evidence>
<dbReference type="EMBL" id="JAVREM010000044">
    <property type="protein sequence ID" value="MDT0321627.1"/>
    <property type="molecule type" value="Genomic_DNA"/>
</dbReference>